<dbReference type="InterPro" id="IPR000195">
    <property type="entry name" value="Rab-GAP-TBC_dom"/>
</dbReference>
<evidence type="ECO:0000256" key="3">
    <source>
        <dbReference type="ARBA" id="ARBA00023018"/>
    </source>
</evidence>
<dbReference type="SUPFAM" id="SSF47923">
    <property type="entry name" value="Ypt/Rab-GAP domain of gyp1p"/>
    <property type="match status" value="2"/>
</dbReference>
<evidence type="ECO:0000313" key="10">
    <source>
        <dbReference type="EMBL" id="VDD90339.1"/>
    </source>
</evidence>
<evidence type="ECO:0000313" key="12">
    <source>
        <dbReference type="WBParaSite" id="EVEC_0000547901-mRNA-1"/>
    </source>
</evidence>
<keyword evidence="4" id="KW-0472">Membrane</keyword>
<keyword evidence="5" id="KW-0968">Cytoplasmic vesicle</keyword>
<protein>
    <submittedName>
        <fullName evidence="12">Rab-GAP TBC domain-containing protein</fullName>
    </submittedName>
</protein>
<keyword evidence="3" id="KW-0770">Synapse</keyword>
<reference evidence="10 11" key="2">
    <citation type="submission" date="2018-10" db="EMBL/GenBank/DDBJ databases">
        <authorList>
            <consortium name="Pathogen Informatics"/>
        </authorList>
    </citation>
    <scope>NUCLEOTIDE SEQUENCE [LARGE SCALE GENOMIC DNA]</scope>
</reference>
<dbReference type="OrthoDB" id="10065050at2759"/>
<dbReference type="Proteomes" id="UP000274131">
    <property type="component" value="Unassembled WGS sequence"/>
</dbReference>
<evidence type="ECO:0000256" key="5">
    <source>
        <dbReference type="ARBA" id="ARBA00023329"/>
    </source>
</evidence>
<evidence type="ECO:0000256" key="1">
    <source>
        <dbReference type="ARBA" id="ARBA00004156"/>
    </source>
</evidence>
<organism evidence="12">
    <name type="scientific">Enterobius vermicularis</name>
    <name type="common">Human pinworm</name>
    <dbReference type="NCBI Taxonomy" id="51028"/>
    <lineage>
        <taxon>Eukaryota</taxon>
        <taxon>Metazoa</taxon>
        <taxon>Ecdysozoa</taxon>
        <taxon>Nematoda</taxon>
        <taxon>Chromadorea</taxon>
        <taxon>Rhabditida</taxon>
        <taxon>Spirurina</taxon>
        <taxon>Oxyuridomorpha</taxon>
        <taxon>Oxyuroidea</taxon>
        <taxon>Oxyuridae</taxon>
        <taxon>Enterobius</taxon>
    </lineage>
</organism>
<evidence type="ECO:0000313" key="11">
    <source>
        <dbReference type="Proteomes" id="UP000274131"/>
    </source>
</evidence>
<dbReference type="PROSITE" id="PS51886">
    <property type="entry name" value="TLDC"/>
    <property type="match status" value="1"/>
</dbReference>
<evidence type="ECO:0000256" key="2">
    <source>
        <dbReference type="ARBA" id="ARBA00004184"/>
    </source>
</evidence>
<feature type="domain" description="TLDc" evidence="9">
    <location>
        <begin position="422"/>
        <end position="598"/>
    </location>
</feature>
<dbReference type="InterPro" id="IPR035969">
    <property type="entry name" value="Rab-GAP_TBC_sf"/>
</dbReference>
<comment type="subcellular location">
    <subcellularLocation>
        <location evidence="1">Cytoplasmic vesicle membrane</location>
    </subcellularLocation>
    <subcellularLocation>
        <location evidence="2">Endomembrane system</location>
        <topology evidence="2">Peripheral membrane protein</topology>
    </subcellularLocation>
    <subcellularLocation>
        <location evidence="6">Synapse</location>
    </subcellularLocation>
</comment>
<dbReference type="GO" id="GO:0045202">
    <property type="term" value="C:synapse"/>
    <property type="evidence" value="ECO:0007669"/>
    <property type="project" value="UniProtKB-SubCell"/>
</dbReference>
<dbReference type="Pfam" id="PF00566">
    <property type="entry name" value="RabGAP-TBC"/>
    <property type="match status" value="1"/>
</dbReference>
<feature type="region of interest" description="Disordered" evidence="7">
    <location>
        <begin position="1"/>
        <end position="20"/>
    </location>
</feature>
<evidence type="ECO:0000256" key="4">
    <source>
        <dbReference type="ARBA" id="ARBA00023136"/>
    </source>
</evidence>
<keyword evidence="11" id="KW-1185">Reference proteome</keyword>
<dbReference type="Gene3D" id="1.10.472.80">
    <property type="entry name" value="Ypt/Rab-GAP domain of gyp1p, domain 3"/>
    <property type="match status" value="1"/>
</dbReference>
<dbReference type="AlphaFoldDB" id="A0A0N4V5G7"/>
<dbReference type="EMBL" id="UXUI01008050">
    <property type="protein sequence ID" value="VDD90339.1"/>
    <property type="molecule type" value="Genomic_DNA"/>
</dbReference>
<dbReference type="PANTHER" id="PTHR23354:SF122">
    <property type="entry name" value="GTPASE-ACTIVATING PROTEIN SKYWALKER"/>
    <property type="match status" value="1"/>
</dbReference>
<dbReference type="STRING" id="51028.A0A0N4V5G7"/>
<sequence length="602" mass="68072">MGDEGPPESIIMRSDPRNTSLGSRLSFAVRRSLRLGPKKSTTYGLESKDDYDLEKLEPAEHDLLQMRIGNCFTEYASLTIEPCEKRYGGLSELKRLLQLARKKPIKNFLRHNDWPAAHEIRRELWKEVCRDRNYSANCELYKREIEELTHKGKSLGVVKAHFLSAAGSVTHDYDLSDKGTIALQRLLLVIECVRPDVTFVPILYPLCALFLHYLKEEDAFACAMHLLRGSDFLQQSTISVLASGRTLIALIKKHKSSVYQTLKKRAGVTDDKELVKIFLKWRNWIFQYLPFKYAVRVVDCFLYEGHKLLLRVGVALVYIWSKHKGRQGSLFANKSVEERLSLLSAQLVETAQWCPISVQTLLDVAVGIRNLKGSTVAKYQKAFEDIVREEESAKAETADSAVPVSPKHKISAYVYAKPFSSNIVDASVANALMCAFPQRLQFDTPQLLFCLSDDGVSFTNFWAKIEEAEQTLIVIETTTSDVFGAFCSVPWTERKDRRTKTRYFGTGESFVWRLDRASEMPVVYNWVGQSSEQPDQCPQYFFTADDKTLIIGGGGGDAISIRGELSKGLTSYCSTFNNPPLTDDQDFTISELEVFSVQSCPT</sequence>
<evidence type="ECO:0000256" key="6">
    <source>
        <dbReference type="ARBA" id="ARBA00034103"/>
    </source>
</evidence>
<dbReference type="PANTHER" id="PTHR23354">
    <property type="entry name" value="NUCLEOLAR PROTEIN 7/ESTROGEN RECEPTOR COACTIVATOR-RELATED"/>
    <property type="match status" value="1"/>
</dbReference>
<dbReference type="PROSITE" id="PS50086">
    <property type="entry name" value="TBC_RABGAP"/>
    <property type="match status" value="1"/>
</dbReference>
<reference evidence="12" key="1">
    <citation type="submission" date="2017-02" db="UniProtKB">
        <authorList>
            <consortium name="WormBaseParasite"/>
        </authorList>
    </citation>
    <scope>IDENTIFICATION</scope>
</reference>
<gene>
    <name evidence="10" type="ORF">EVEC_LOCUS5090</name>
</gene>
<dbReference type="InterPro" id="IPR006571">
    <property type="entry name" value="TLDc_dom"/>
</dbReference>
<dbReference type="GO" id="GO:0030659">
    <property type="term" value="C:cytoplasmic vesicle membrane"/>
    <property type="evidence" value="ECO:0007669"/>
    <property type="project" value="UniProtKB-SubCell"/>
</dbReference>
<feature type="domain" description="Rab-GAP TBC" evidence="8">
    <location>
        <begin position="115"/>
        <end position="305"/>
    </location>
</feature>
<dbReference type="SMART" id="SM00584">
    <property type="entry name" value="TLDc"/>
    <property type="match status" value="1"/>
</dbReference>
<accession>A0A0N4V5G7</accession>
<name>A0A0N4V5G7_ENTVE</name>
<evidence type="ECO:0000259" key="8">
    <source>
        <dbReference type="PROSITE" id="PS50086"/>
    </source>
</evidence>
<dbReference type="Pfam" id="PF07534">
    <property type="entry name" value="TLD"/>
    <property type="match status" value="1"/>
</dbReference>
<proteinExistence type="predicted"/>
<dbReference type="WBParaSite" id="EVEC_0000547901-mRNA-1">
    <property type="protein sequence ID" value="EVEC_0000547901-mRNA-1"/>
    <property type="gene ID" value="EVEC_0000547901"/>
</dbReference>
<evidence type="ECO:0000259" key="9">
    <source>
        <dbReference type="PROSITE" id="PS51886"/>
    </source>
</evidence>
<evidence type="ECO:0000256" key="7">
    <source>
        <dbReference type="SAM" id="MobiDB-lite"/>
    </source>
</evidence>
<dbReference type="SMART" id="SM00164">
    <property type="entry name" value="TBC"/>
    <property type="match status" value="1"/>
</dbReference>
<dbReference type="GO" id="GO:0012505">
    <property type="term" value="C:endomembrane system"/>
    <property type="evidence" value="ECO:0007669"/>
    <property type="project" value="UniProtKB-SubCell"/>
</dbReference>